<evidence type="ECO:0000313" key="1">
    <source>
        <dbReference type="EMBL" id="KAJ9063080.1"/>
    </source>
</evidence>
<gene>
    <name evidence="1" type="ORF">DSO57_1004011</name>
</gene>
<dbReference type="EMBL" id="QTSX02004980">
    <property type="protein sequence ID" value="KAJ9063080.1"/>
    <property type="molecule type" value="Genomic_DNA"/>
</dbReference>
<organism evidence="1 2">
    <name type="scientific">Entomophthora muscae</name>
    <dbReference type="NCBI Taxonomy" id="34485"/>
    <lineage>
        <taxon>Eukaryota</taxon>
        <taxon>Fungi</taxon>
        <taxon>Fungi incertae sedis</taxon>
        <taxon>Zoopagomycota</taxon>
        <taxon>Entomophthoromycotina</taxon>
        <taxon>Entomophthoromycetes</taxon>
        <taxon>Entomophthorales</taxon>
        <taxon>Entomophthoraceae</taxon>
        <taxon>Entomophthora</taxon>
    </lineage>
</organism>
<dbReference type="Proteomes" id="UP001165960">
    <property type="component" value="Unassembled WGS sequence"/>
</dbReference>
<reference evidence="1" key="1">
    <citation type="submission" date="2022-04" db="EMBL/GenBank/DDBJ databases">
        <title>Genome of the entomopathogenic fungus Entomophthora muscae.</title>
        <authorList>
            <person name="Elya C."/>
            <person name="Lovett B.R."/>
            <person name="Lee E."/>
            <person name="Macias A.M."/>
            <person name="Hajek A.E."/>
            <person name="De Bivort B.L."/>
            <person name="Kasson M.T."/>
            <person name="De Fine Licht H.H."/>
            <person name="Stajich J.E."/>
        </authorList>
    </citation>
    <scope>NUCLEOTIDE SEQUENCE</scope>
    <source>
        <strain evidence="1">Berkeley</strain>
    </source>
</reference>
<comment type="caution">
    <text evidence="1">The sequence shown here is derived from an EMBL/GenBank/DDBJ whole genome shotgun (WGS) entry which is preliminary data.</text>
</comment>
<accession>A0ACC2SLD2</accession>
<sequence length="263" mass="29866">MITLYRNATRSTIFSRGWRTQSTSALAATESEMVGSVGFHRLHLGVLTAGDSWPVKFFEASDFHLSIFNMLKKGGIGLMRNTKITSFHSPWLLSPNIDSQNIVLFPLQLTLKLSKPGDFEELQQLLLECVKKGMKKDEAVEWIRKNTSLAPKFLDDKFSLIVCTHNEVDCRCGQIGSKIFDTLEEMRKDKPGVFSTFKSSHIGGHKYAGNIIAFPTGDWYGNMQAAQLPKLLDHLNSGTIFWEHWRGRMGLTKEEQMRMFESK</sequence>
<keyword evidence="2" id="KW-1185">Reference proteome</keyword>
<protein>
    <submittedName>
        <fullName evidence="1">Uncharacterized protein</fullName>
    </submittedName>
</protein>
<name>A0ACC2SLD2_9FUNG</name>
<evidence type="ECO:0000313" key="2">
    <source>
        <dbReference type="Proteomes" id="UP001165960"/>
    </source>
</evidence>
<proteinExistence type="predicted"/>